<dbReference type="GO" id="GO:0002949">
    <property type="term" value="P:tRNA threonylcarbamoyladenosine modification"/>
    <property type="evidence" value="ECO:0007669"/>
    <property type="project" value="InterPro"/>
</dbReference>
<feature type="domain" description="Gcp-like" evidence="1">
    <location>
        <begin position="33"/>
        <end position="220"/>
    </location>
</feature>
<dbReference type="AlphaFoldDB" id="E1YJD7"/>
<evidence type="ECO:0000259" key="1">
    <source>
        <dbReference type="Pfam" id="PF00814"/>
    </source>
</evidence>
<dbReference type="GO" id="GO:0005829">
    <property type="term" value="C:cytosol"/>
    <property type="evidence" value="ECO:0007669"/>
    <property type="project" value="TreeGrafter"/>
</dbReference>
<dbReference type="PANTHER" id="PTHR11735">
    <property type="entry name" value="TRNA N6-ADENOSINE THREONYLCARBAMOYLTRANSFERASE"/>
    <property type="match status" value="1"/>
</dbReference>
<sequence>MKILAVDTASRYCGVAIVDNNNLLSELFNGKQETHSKHLMTMIREALEISGLTPHDLDGFSVTRGPGSFTGLRIGISCVKGLAEAIKKPVAVISTLDALAEQLPETDYLICIMTDARKGEVYFSRYRFADGIIKKETGEKNFIPEMAIDNINEPCIFVGDGVCLYKNIIEGKLEDLVHFMPDEFNIIKASTVGFLGIKKFCNNDIEDAGLIVPYYIRKSDISKKVQG</sequence>
<organism evidence="2">
    <name type="scientific">uncultured Desulfobacterium sp</name>
    <dbReference type="NCBI Taxonomy" id="201089"/>
    <lineage>
        <taxon>Bacteria</taxon>
        <taxon>Pseudomonadati</taxon>
        <taxon>Thermodesulfobacteriota</taxon>
        <taxon>Desulfobacteria</taxon>
        <taxon>Desulfobacterales</taxon>
        <taxon>Desulfobacteriaceae</taxon>
        <taxon>Desulfobacterium</taxon>
        <taxon>environmental samples</taxon>
    </lineage>
</organism>
<proteinExistence type="predicted"/>
<name>E1YJD7_9BACT</name>
<dbReference type="InterPro" id="IPR000905">
    <property type="entry name" value="Gcp-like_dom"/>
</dbReference>
<dbReference type="InterPro" id="IPR043129">
    <property type="entry name" value="ATPase_NBD"/>
</dbReference>
<dbReference type="CDD" id="cd24032">
    <property type="entry name" value="ASKHA_NBD_TsaB"/>
    <property type="match status" value="1"/>
</dbReference>
<evidence type="ECO:0000313" key="2">
    <source>
        <dbReference type="EMBL" id="CBX31391.1"/>
    </source>
</evidence>
<reference evidence="2" key="1">
    <citation type="journal article" date="2011" name="Environ. Microbiol.">
        <title>Genomic insights into the metabolic potential of the polycyclic aromatic hydrocarbon degrading sulfate-reducing Deltaproteobacterium N47.</title>
        <authorList>
            <person name="Bergmann F."/>
            <person name="Selesi D."/>
            <person name="Weinmaier T."/>
            <person name="Tischler P."/>
            <person name="Rattei T."/>
            <person name="Meckenstock R.U."/>
        </authorList>
    </citation>
    <scope>NUCLEOTIDE SEQUENCE</scope>
</reference>
<gene>
    <name evidence="2" type="ORF">N47_E49030</name>
</gene>
<protein>
    <recommendedName>
        <fullName evidence="1">Gcp-like domain-containing protein</fullName>
    </recommendedName>
</protein>
<dbReference type="PANTHER" id="PTHR11735:SF11">
    <property type="entry name" value="TRNA THREONYLCARBAMOYLADENOSINE BIOSYNTHESIS PROTEIN TSAB"/>
    <property type="match status" value="1"/>
</dbReference>
<dbReference type="NCBIfam" id="TIGR03725">
    <property type="entry name" value="T6A_YeaZ"/>
    <property type="match status" value="1"/>
</dbReference>
<accession>E1YJD7</accession>
<dbReference type="InterPro" id="IPR022496">
    <property type="entry name" value="T6A_TsaB"/>
</dbReference>
<dbReference type="SUPFAM" id="SSF53067">
    <property type="entry name" value="Actin-like ATPase domain"/>
    <property type="match status" value="2"/>
</dbReference>
<dbReference type="Gene3D" id="3.30.420.40">
    <property type="match status" value="2"/>
</dbReference>
<dbReference type="EMBL" id="FR695877">
    <property type="protein sequence ID" value="CBX31391.1"/>
    <property type="molecule type" value="Genomic_DNA"/>
</dbReference>
<dbReference type="Pfam" id="PF00814">
    <property type="entry name" value="TsaD"/>
    <property type="match status" value="1"/>
</dbReference>